<accession>A0ABX2RBB8</accession>
<evidence type="ECO:0000313" key="1">
    <source>
        <dbReference type="EMBL" id="NYE57162.1"/>
    </source>
</evidence>
<protein>
    <recommendedName>
        <fullName evidence="3">Vitamin K epoxide reductase family protein</fullName>
    </recommendedName>
</protein>
<proteinExistence type="predicted"/>
<sequence length="133" mass="14937">MNVVLKTFLWFNVLTSTFAAWFKYQLMQAKIKCYSCEFALFTPEISFIIALVGVAVSLMMLFLYRNNTNLFRLLALTCGIGGVFFITLMVSFNQICYPCVLADTSFITTAVLTAATTLQKKGDVKDGVRPSHF</sequence>
<name>A0ABX2RBB8_9THEO</name>
<evidence type="ECO:0000313" key="2">
    <source>
        <dbReference type="Proteomes" id="UP000604066"/>
    </source>
</evidence>
<evidence type="ECO:0008006" key="3">
    <source>
        <dbReference type="Google" id="ProtNLM"/>
    </source>
</evidence>
<organism evidence="1 2">
    <name type="scientific">Carboxydothermus ferrireducens DSM 11255</name>
    <dbReference type="NCBI Taxonomy" id="1119529"/>
    <lineage>
        <taxon>Bacteria</taxon>
        <taxon>Bacillati</taxon>
        <taxon>Bacillota</taxon>
        <taxon>Clostridia</taxon>
        <taxon>Thermoanaerobacterales</taxon>
        <taxon>Thermoanaerobacteraceae</taxon>
        <taxon>Carboxydothermus</taxon>
    </lineage>
</organism>
<gene>
    <name evidence="1" type="ORF">HDG70_000868</name>
</gene>
<reference evidence="1 2" key="1">
    <citation type="submission" date="2020-07" db="EMBL/GenBank/DDBJ databases">
        <title>Genomic Encyclopedia of Type Strains, Phase III (KMG-III): the genomes of soil and plant-associated and newly described type strains.</title>
        <authorList>
            <person name="Whitman W."/>
        </authorList>
    </citation>
    <scope>NUCLEOTIDE SEQUENCE [LARGE SCALE GENOMIC DNA]</scope>
    <source>
        <strain evidence="1 2">DSM 11255</strain>
    </source>
</reference>
<dbReference type="EMBL" id="JACCBS010000001">
    <property type="protein sequence ID" value="NYE57162.1"/>
    <property type="molecule type" value="Genomic_DNA"/>
</dbReference>
<dbReference type="Proteomes" id="UP000604066">
    <property type="component" value="Unassembled WGS sequence"/>
</dbReference>
<dbReference type="RefSeq" id="WP_028052450.1">
    <property type="nucleotide sequence ID" value="NZ_ATYG01000021.1"/>
</dbReference>
<comment type="caution">
    <text evidence="1">The sequence shown here is derived from an EMBL/GenBank/DDBJ whole genome shotgun (WGS) entry which is preliminary data.</text>
</comment>
<keyword evidence="2" id="KW-1185">Reference proteome</keyword>